<keyword evidence="1" id="KW-0472">Membrane</keyword>
<keyword evidence="3" id="KW-1185">Reference proteome</keyword>
<keyword evidence="1" id="KW-0812">Transmembrane</keyword>
<protein>
    <submittedName>
        <fullName evidence="2">Uncharacterized protein</fullName>
    </submittedName>
</protein>
<proteinExistence type="predicted"/>
<sequence>MLTFRVWLIELPVAGLNWFVLAERVYRPRLGELRAHQIAMTTRIVYIFALAYVLLAFAGGFTPLDTLEAGAFWMLLWLAFEWGGSLLVRRPVSEIVRGWRVRRGYLWPYVLAAYLLAPLLVGLVVRPSAG</sequence>
<comment type="caution">
    <text evidence="2">The sequence shown here is derived from an EMBL/GenBank/DDBJ whole genome shotgun (WGS) entry which is preliminary data.</text>
</comment>
<name>A0ABX1JKK0_9PSEU</name>
<gene>
    <name evidence="2" type="ORF">HFP15_41585</name>
</gene>
<feature type="transmembrane region" description="Helical" evidence="1">
    <location>
        <begin position="44"/>
        <end position="64"/>
    </location>
</feature>
<organism evidence="2 3">
    <name type="scientific">Amycolatopsis acididurans</name>
    <dbReference type="NCBI Taxonomy" id="2724524"/>
    <lineage>
        <taxon>Bacteria</taxon>
        <taxon>Bacillati</taxon>
        <taxon>Actinomycetota</taxon>
        <taxon>Actinomycetes</taxon>
        <taxon>Pseudonocardiales</taxon>
        <taxon>Pseudonocardiaceae</taxon>
        <taxon>Amycolatopsis</taxon>
    </lineage>
</organism>
<evidence type="ECO:0000313" key="3">
    <source>
        <dbReference type="Proteomes" id="UP000715441"/>
    </source>
</evidence>
<dbReference type="EMBL" id="JAAXLS010000093">
    <property type="protein sequence ID" value="NKQ59349.1"/>
    <property type="molecule type" value="Genomic_DNA"/>
</dbReference>
<dbReference type="Proteomes" id="UP000715441">
    <property type="component" value="Unassembled WGS sequence"/>
</dbReference>
<reference evidence="2 3" key="1">
    <citation type="submission" date="2020-04" db="EMBL/GenBank/DDBJ databases">
        <title>Novel species.</title>
        <authorList>
            <person name="Teo W.F.A."/>
            <person name="Lipun K."/>
            <person name="Srisuk N."/>
            <person name="Duangmal K."/>
        </authorList>
    </citation>
    <scope>NUCLEOTIDE SEQUENCE [LARGE SCALE GENOMIC DNA]</scope>
    <source>
        <strain evidence="2 3">K13G38</strain>
    </source>
</reference>
<evidence type="ECO:0000313" key="2">
    <source>
        <dbReference type="EMBL" id="NKQ59349.1"/>
    </source>
</evidence>
<keyword evidence="1" id="KW-1133">Transmembrane helix</keyword>
<feature type="transmembrane region" description="Helical" evidence="1">
    <location>
        <begin position="109"/>
        <end position="129"/>
    </location>
</feature>
<feature type="transmembrane region" description="Helical" evidence="1">
    <location>
        <begin position="70"/>
        <end position="88"/>
    </location>
</feature>
<dbReference type="RefSeq" id="WP_168524040.1">
    <property type="nucleotide sequence ID" value="NZ_JAAXLS010000093.1"/>
</dbReference>
<accession>A0ABX1JKK0</accession>
<evidence type="ECO:0000256" key="1">
    <source>
        <dbReference type="SAM" id="Phobius"/>
    </source>
</evidence>
<feature type="transmembrane region" description="Helical" evidence="1">
    <location>
        <begin position="6"/>
        <end position="23"/>
    </location>
</feature>